<dbReference type="EMBL" id="MK072343">
    <property type="protein sequence ID" value="AYV82170.1"/>
    <property type="molecule type" value="Genomic_DNA"/>
</dbReference>
<gene>
    <name evidence="1" type="ORF">Homavirus12_14</name>
</gene>
<protein>
    <submittedName>
        <fullName evidence="1">Uncharacterized protein</fullName>
    </submittedName>
</protein>
<name>A0A3G5A4K6_9VIRU</name>
<proteinExistence type="predicted"/>
<evidence type="ECO:0000313" key="1">
    <source>
        <dbReference type="EMBL" id="AYV82170.1"/>
    </source>
</evidence>
<reference evidence="1" key="1">
    <citation type="submission" date="2018-10" db="EMBL/GenBank/DDBJ databases">
        <title>Hidden diversity of soil giant viruses.</title>
        <authorList>
            <person name="Schulz F."/>
            <person name="Alteio L."/>
            <person name="Goudeau D."/>
            <person name="Ryan E.M."/>
            <person name="Malmstrom R.R."/>
            <person name="Blanchard J."/>
            <person name="Woyke T."/>
        </authorList>
    </citation>
    <scope>NUCLEOTIDE SEQUENCE</scope>
    <source>
        <strain evidence="1">HOV1</strain>
    </source>
</reference>
<sequence>MQTHVLYTGKNTLQYDGNFALYYVFDNQVAFERYNAKSENDRLIERYLMDIVNPSVPKMLSSFFGLNSEKKQFEFLTEICPCICKAMEEIMANISELESDIGSKTNLHSRHGDLDNLCVNMSGKVDIKDNNSFIGLSNNNTVLGLSYNKPVPSLGQDKKNYRYKLLYGYNYTFKFTEIDQNDIAQIMARLKDIEDQINRKVTNDPIKIAVFKAGCVKSYHMYELALNFHNKYKHLLEKYNHTSMLNMYDLEHQNFLGELYQLYKIIFDQATTMCDFRNRLSYLQLKKFKKIVKHDKNLNIVNVNLKFNKKPVVTNN</sequence>
<accession>A0A3G5A4K6</accession>
<organism evidence="1">
    <name type="scientific">Homavirus sp</name>
    <dbReference type="NCBI Taxonomy" id="2487769"/>
    <lineage>
        <taxon>Viruses</taxon>
        <taxon>Varidnaviria</taxon>
        <taxon>Bamfordvirae</taxon>
        <taxon>Nucleocytoviricota</taxon>
        <taxon>Megaviricetes</taxon>
        <taxon>Imitervirales</taxon>
        <taxon>Mimiviridae</taxon>
        <taxon>Klosneuvirinae</taxon>
    </lineage>
</organism>